<dbReference type="AlphaFoldDB" id="A0A7S2PIS9"/>
<dbReference type="EMBL" id="HBGY01026344">
    <property type="protein sequence ID" value="CAD9599815.1"/>
    <property type="molecule type" value="Transcribed_RNA"/>
</dbReference>
<evidence type="ECO:0000313" key="1">
    <source>
        <dbReference type="EMBL" id="CAD9599815.1"/>
    </source>
</evidence>
<protein>
    <submittedName>
        <fullName evidence="1">Uncharacterized protein</fullName>
    </submittedName>
</protein>
<organism evidence="1">
    <name type="scientific">Leptocylindrus danicus</name>
    <dbReference type="NCBI Taxonomy" id="163516"/>
    <lineage>
        <taxon>Eukaryota</taxon>
        <taxon>Sar</taxon>
        <taxon>Stramenopiles</taxon>
        <taxon>Ochrophyta</taxon>
        <taxon>Bacillariophyta</taxon>
        <taxon>Coscinodiscophyceae</taxon>
        <taxon>Chaetocerotophycidae</taxon>
        <taxon>Leptocylindrales</taxon>
        <taxon>Leptocylindraceae</taxon>
        <taxon>Leptocylindrus</taxon>
    </lineage>
</organism>
<gene>
    <name evidence="1" type="ORF">LDAN0321_LOCUS16302</name>
</gene>
<accession>A0A7S2PIS9</accession>
<sequence length="231" mass="26192">MRVMKQTTRISAVETALPELDAAAQTTRTRRKSRTGIMKVRTLDESISSINDLRKTESARSSSVATSCTDDSSALTNLDNAVSFDRLQIRTYCRTVGDNPCVRSGAPVSLGWKYNIGPSMSVDEYEQKRPLRRQGPQMVMPRLERERILLDQGFSRADLRDAVRSVTATKKKRLQTVNNLKMAKAEEMFENAKRGFKGIFKNKKKENQKLWEKEALRADAFIQAENDAARK</sequence>
<proteinExistence type="predicted"/>
<name>A0A7S2PIS9_9STRA</name>
<reference evidence="1" key="1">
    <citation type="submission" date="2021-01" db="EMBL/GenBank/DDBJ databases">
        <authorList>
            <person name="Corre E."/>
            <person name="Pelletier E."/>
            <person name="Niang G."/>
            <person name="Scheremetjew M."/>
            <person name="Finn R."/>
            <person name="Kale V."/>
            <person name="Holt S."/>
            <person name="Cochrane G."/>
            <person name="Meng A."/>
            <person name="Brown T."/>
            <person name="Cohen L."/>
        </authorList>
    </citation>
    <scope>NUCLEOTIDE SEQUENCE</scope>
    <source>
        <strain evidence="1">B650</strain>
    </source>
</reference>